<dbReference type="EMBL" id="CAJNOK010017076">
    <property type="protein sequence ID" value="CAF1257150.1"/>
    <property type="molecule type" value="Genomic_DNA"/>
</dbReference>
<sequence>MDNEGLVEEENHIIKQIVITTDNLTTMNDQNKFSVNFFILPASSAKVDDIVRANLWNIQKTEVKPDGTIQDLINSINNQQKTKQVFYPIVMLNERVLSAHAKLSSYSNELSRSTVYLFIKDDINNETSTSEQTGHKQLSRNRIVRNRVTDSGITNTTHSENPASELKILLTNTYQPFAYYKNAESADTLSNVFIHFIPQKRKVSTESDSPSSDTAPGANKSAEKKILHLEDIPINERFSEIKTKTVRMLNLNNYNYEDYELFYHGRLLNSNSTFKKMDIHTSCILTFVQKSFCRVLVLDKINTPMTTDSSQEKLSHAAFIYSLRLLIYAIIFDSKYDKNFQRFFTYCDYNKSLTLGKRELEIGLLTLLKLINSGKLCDNENDNEDEYVGENPETDRLAYYDLLSTPSDQEWKLPEFKCFFADILVEHIYICSLSLLYHSNYTQNNSYYQVNVLEAYWPFILLIYFIVYFSVIYATGFIRQTKLNKTLLKRTYDKAKLKILNEYTKPVKYQINKPVNKEYYPPHLELTYYKFELCRHFTDHKILFSFSIIIFLVIILIHPCIPYIYRHINLNSTITSQRPCLLTYANLFGSLKRLMSITNSEKHRELDLYIYFNLTNPHNLEYFLYLLKTSQSSVDETNISIATIGFALIIDAILIIESIVRVILFNEYDLLTIFSLIDIVILSVLILLFLTIVVRISDQSFKMFTRKKLKKDDMTALLVHRNGLNSLKYKSNVTTTTDTSFQQPEHTDDNEMIIAQNLKANNAYLLSVIEHLESSKDDYAVKILSVVIDQAFLIKILISMLTGIISTITSLTKR</sequence>
<evidence type="ECO:0000313" key="5">
    <source>
        <dbReference type="Proteomes" id="UP000682733"/>
    </source>
</evidence>
<comment type="caution">
    <text evidence="4">The sequence shown here is derived from an EMBL/GenBank/DDBJ whole genome shotgun (WGS) entry which is preliminary data.</text>
</comment>
<evidence type="ECO:0000256" key="2">
    <source>
        <dbReference type="SAM" id="Phobius"/>
    </source>
</evidence>
<organism evidence="4 5">
    <name type="scientific">Didymodactylos carnosus</name>
    <dbReference type="NCBI Taxonomy" id="1234261"/>
    <lineage>
        <taxon>Eukaryota</taxon>
        <taxon>Metazoa</taxon>
        <taxon>Spiralia</taxon>
        <taxon>Gnathifera</taxon>
        <taxon>Rotifera</taxon>
        <taxon>Eurotatoria</taxon>
        <taxon>Bdelloidea</taxon>
        <taxon>Philodinida</taxon>
        <taxon>Philodinidae</taxon>
        <taxon>Didymodactylos</taxon>
    </lineage>
</organism>
<dbReference type="AlphaFoldDB" id="A0A8S2PNS4"/>
<keyword evidence="2" id="KW-1133">Transmembrane helix</keyword>
<keyword evidence="2" id="KW-0812">Transmembrane</keyword>
<feature type="transmembrane region" description="Helical" evidence="2">
    <location>
        <begin position="792"/>
        <end position="811"/>
    </location>
</feature>
<protein>
    <submittedName>
        <fullName evidence="4">Uncharacterized protein</fullName>
    </submittedName>
</protein>
<evidence type="ECO:0000313" key="3">
    <source>
        <dbReference type="EMBL" id="CAF1257150.1"/>
    </source>
</evidence>
<feature type="compositionally biased region" description="Polar residues" evidence="1">
    <location>
        <begin position="149"/>
        <end position="159"/>
    </location>
</feature>
<feature type="region of interest" description="Disordered" evidence="1">
    <location>
        <begin position="128"/>
        <end position="159"/>
    </location>
</feature>
<dbReference type="Proteomes" id="UP000682733">
    <property type="component" value="Unassembled WGS sequence"/>
</dbReference>
<evidence type="ECO:0000313" key="4">
    <source>
        <dbReference type="EMBL" id="CAF4064081.1"/>
    </source>
</evidence>
<feature type="transmembrane region" description="Helical" evidence="2">
    <location>
        <begin position="639"/>
        <end position="664"/>
    </location>
</feature>
<name>A0A8S2PNS4_9BILA</name>
<dbReference type="Proteomes" id="UP000677228">
    <property type="component" value="Unassembled WGS sequence"/>
</dbReference>
<evidence type="ECO:0000256" key="1">
    <source>
        <dbReference type="SAM" id="MobiDB-lite"/>
    </source>
</evidence>
<reference evidence="4" key="1">
    <citation type="submission" date="2021-02" db="EMBL/GenBank/DDBJ databases">
        <authorList>
            <person name="Nowell W R."/>
        </authorList>
    </citation>
    <scope>NUCLEOTIDE SEQUENCE</scope>
</reference>
<feature type="transmembrane region" description="Helical" evidence="2">
    <location>
        <begin position="670"/>
        <end position="694"/>
    </location>
</feature>
<gene>
    <name evidence="3" type="ORF">OVA965_LOCUS26551</name>
    <name evidence="4" type="ORF">TMI583_LOCUS27292</name>
</gene>
<accession>A0A8S2PNS4</accession>
<keyword evidence="2" id="KW-0472">Membrane</keyword>
<proteinExistence type="predicted"/>
<feature type="transmembrane region" description="Helical" evidence="2">
    <location>
        <begin position="542"/>
        <end position="565"/>
    </location>
</feature>
<dbReference type="EMBL" id="CAJOBA010038631">
    <property type="protein sequence ID" value="CAF4064081.1"/>
    <property type="molecule type" value="Genomic_DNA"/>
</dbReference>
<feature type="transmembrane region" description="Helical" evidence="2">
    <location>
        <begin position="457"/>
        <end position="478"/>
    </location>
</feature>